<protein>
    <submittedName>
        <fullName evidence="4">AAA family ATPase</fullName>
    </submittedName>
</protein>
<keyword evidence="2" id="KW-0067">ATP-binding</keyword>
<dbReference type="InterPro" id="IPR000792">
    <property type="entry name" value="Tscrpt_reg_LuxR_C"/>
</dbReference>
<proteinExistence type="predicted"/>
<sequence>MCACRWSGVGCDGSDCDNPLATATGGPAVARTKSECRHRPRRACAEAVRAMLTERSGQLDALNRRLSDLLRSPSVPPVEPPVAVLTGPVGAGKTSLLHAFARQAADSGARFLGAGASRGERSVPLEVVRQLVGGLPPGDEDGERIGKLLDEAAAHWFDADGRQGRSSSASTAAIGGALLKLAAQGPLVIGVDDVHYADLASLRCLDHVARRAGGFGMLIVLTEPTRTVPWQAAARVELLRPTRARRIRVPLLSTDGTYDVLAARLGVPAARALAEECHRVSDGNPTLLHALIDDQPAAEPADGRRRPVVGEAFREAVVGCLHRCEQLVLKTAQALAITGESPGSGLLQQLTGSGNAGAPRVVGPATSAGLVDDHGLRHPAVRQAVLDAMTAEEQAQLHSAAGSLLYERGAPPEQVARQLVMTSHTRTEPWMVQTLLDAGEQALTDGDVPLALRYLRRANRDCHDDAALLARINSALIRAEWYLDPGVAASRLTRLTTAVHAGNLGGRQAAAPIPYLLAHADPGEVAGLGDRLAREPGLGDPYGAAVLVRARSWLTAFHPGARAGRAIPVALLRDPLERARAKQAVRGLITLRSVLRHGARGVVEEAERGLAAFGPDDEWNTGCVLAALIHADRLDAAAAWCDRLVASVPAYHQRTPSALITTGRAMIAERRGDLPAAAGLAAAALAQLPPKSWGVLVGVPLGVRIRSLVLMNDLEEAARTLKVPLPPRLFETPFGLQYLQARGRYALAAGSPQDALADFQLCGRLMKSWRLDLPGLLPWRTETAQVLLRTGRREAAARLARQELDLVPPGQSRNRGVALRVLAATEEGAARMERLRTSVGLLRGGHDRGELAQSVIDLGHAHQLAGDPRRARALTREAYRLADDCGLPALWPSTSAMWIRSGGGGGEAAAAVEGLTEEEVEVAELAALGHTNREIAGRLFLTVSAIEQRLTRIYRKLDITSRTELAVRLHLTDSEQARGAPAGPHPEDG</sequence>
<dbReference type="PROSITE" id="PS50043">
    <property type="entry name" value="HTH_LUXR_2"/>
    <property type="match status" value="1"/>
</dbReference>
<dbReference type="RefSeq" id="WP_381371066.1">
    <property type="nucleotide sequence ID" value="NZ_JBHSOA010000129.1"/>
</dbReference>
<evidence type="ECO:0000313" key="5">
    <source>
        <dbReference type="Proteomes" id="UP001596180"/>
    </source>
</evidence>
<dbReference type="InterPro" id="IPR011990">
    <property type="entry name" value="TPR-like_helical_dom_sf"/>
</dbReference>
<dbReference type="SUPFAM" id="SSF52540">
    <property type="entry name" value="P-loop containing nucleoside triphosphate hydrolases"/>
    <property type="match status" value="1"/>
</dbReference>
<organism evidence="4 5">
    <name type="scientific">Streptomyces chlorus</name>
    <dbReference type="NCBI Taxonomy" id="887452"/>
    <lineage>
        <taxon>Bacteria</taxon>
        <taxon>Bacillati</taxon>
        <taxon>Actinomycetota</taxon>
        <taxon>Actinomycetes</taxon>
        <taxon>Kitasatosporales</taxon>
        <taxon>Streptomycetaceae</taxon>
        <taxon>Streptomyces</taxon>
    </lineage>
</organism>
<dbReference type="SMART" id="SM00421">
    <property type="entry name" value="HTH_LUXR"/>
    <property type="match status" value="1"/>
</dbReference>
<evidence type="ECO:0000256" key="2">
    <source>
        <dbReference type="ARBA" id="ARBA00022840"/>
    </source>
</evidence>
<dbReference type="PANTHER" id="PTHR16305:SF28">
    <property type="entry name" value="GUANYLATE CYCLASE DOMAIN-CONTAINING PROTEIN"/>
    <property type="match status" value="1"/>
</dbReference>
<dbReference type="InterPro" id="IPR027417">
    <property type="entry name" value="P-loop_NTPase"/>
</dbReference>
<comment type="caution">
    <text evidence="4">The sequence shown here is derived from an EMBL/GenBank/DDBJ whole genome shotgun (WGS) entry which is preliminary data.</text>
</comment>
<feature type="domain" description="HTH luxR-type" evidence="3">
    <location>
        <begin position="908"/>
        <end position="973"/>
    </location>
</feature>
<dbReference type="Pfam" id="PF00196">
    <property type="entry name" value="GerE"/>
    <property type="match status" value="1"/>
</dbReference>
<dbReference type="InterPro" id="IPR016032">
    <property type="entry name" value="Sig_transdc_resp-reg_C-effctor"/>
</dbReference>
<dbReference type="SMART" id="SM00382">
    <property type="entry name" value="AAA"/>
    <property type="match status" value="1"/>
</dbReference>
<dbReference type="Proteomes" id="UP001596180">
    <property type="component" value="Unassembled WGS sequence"/>
</dbReference>
<evidence type="ECO:0000259" key="3">
    <source>
        <dbReference type="PROSITE" id="PS50043"/>
    </source>
</evidence>
<reference evidence="5" key="1">
    <citation type="journal article" date="2019" name="Int. J. Syst. Evol. Microbiol.">
        <title>The Global Catalogue of Microorganisms (GCM) 10K type strain sequencing project: providing services to taxonomists for standard genome sequencing and annotation.</title>
        <authorList>
            <consortium name="The Broad Institute Genomics Platform"/>
            <consortium name="The Broad Institute Genome Sequencing Center for Infectious Disease"/>
            <person name="Wu L."/>
            <person name="Ma J."/>
        </authorList>
    </citation>
    <scope>NUCLEOTIDE SEQUENCE [LARGE SCALE GENOMIC DNA]</scope>
    <source>
        <strain evidence="5">JCM 10411</strain>
    </source>
</reference>
<dbReference type="Gene3D" id="1.10.10.10">
    <property type="entry name" value="Winged helix-like DNA-binding domain superfamily/Winged helix DNA-binding domain"/>
    <property type="match status" value="1"/>
</dbReference>
<dbReference type="SUPFAM" id="SSF48452">
    <property type="entry name" value="TPR-like"/>
    <property type="match status" value="1"/>
</dbReference>
<dbReference type="InterPro" id="IPR003593">
    <property type="entry name" value="AAA+_ATPase"/>
</dbReference>
<dbReference type="PANTHER" id="PTHR16305">
    <property type="entry name" value="TESTICULAR SOLUBLE ADENYLYL CYCLASE"/>
    <property type="match status" value="1"/>
</dbReference>
<keyword evidence="1" id="KW-0547">Nucleotide-binding</keyword>
<evidence type="ECO:0000313" key="4">
    <source>
        <dbReference type="EMBL" id="MFC5856635.1"/>
    </source>
</evidence>
<gene>
    <name evidence="4" type="ORF">ACFPZI_34265</name>
</gene>
<accession>A0ABW1E7Z7</accession>
<dbReference type="SUPFAM" id="SSF46894">
    <property type="entry name" value="C-terminal effector domain of the bipartite response regulators"/>
    <property type="match status" value="1"/>
</dbReference>
<evidence type="ECO:0000256" key="1">
    <source>
        <dbReference type="ARBA" id="ARBA00022741"/>
    </source>
</evidence>
<keyword evidence="5" id="KW-1185">Reference proteome</keyword>
<dbReference type="InterPro" id="IPR041664">
    <property type="entry name" value="AAA_16"/>
</dbReference>
<name>A0ABW1E7Z7_9ACTN</name>
<dbReference type="InterPro" id="IPR036388">
    <property type="entry name" value="WH-like_DNA-bd_sf"/>
</dbReference>
<dbReference type="Pfam" id="PF13191">
    <property type="entry name" value="AAA_16"/>
    <property type="match status" value="1"/>
</dbReference>
<dbReference type="EMBL" id="JBHSOA010000129">
    <property type="protein sequence ID" value="MFC5856635.1"/>
    <property type="molecule type" value="Genomic_DNA"/>
</dbReference>
<dbReference type="Gene3D" id="1.25.40.10">
    <property type="entry name" value="Tetratricopeptide repeat domain"/>
    <property type="match status" value="1"/>
</dbReference>